<name>A0A564Y950_HYMDI</name>
<evidence type="ECO:0000313" key="1">
    <source>
        <dbReference type="EMBL" id="VUZ41456.1"/>
    </source>
</evidence>
<dbReference type="Proteomes" id="UP000321570">
    <property type="component" value="Unassembled WGS sequence"/>
</dbReference>
<protein>
    <submittedName>
        <fullName evidence="2">Uncharacterized protein</fullName>
    </submittedName>
</protein>
<evidence type="ECO:0000313" key="3">
    <source>
        <dbReference type="Proteomes" id="UP000321570"/>
    </source>
</evidence>
<dbReference type="AlphaFoldDB" id="A0A564Y950"/>
<keyword evidence="3" id="KW-1185">Reference proteome</keyword>
<dbReference type="EMBL" id="CABIJS010000111">
    <property type="protein sequence ID" value="VUZ43044.1"/>
    <property type="molecule type" value="Genomic_DNA"/>
</dbReference>
<evidence type="ECO:0000313" key="2">
    <source>
        <dbReference type="EMBL" id="VUZ43044.1"/>
    </source>
</evidence>
<reference evidence="2 3" key="1">
    <citation type="submission" date="2019-07" db="EMBL/GenBank/DDBJ databases">
        <authorList>
            <person name="Jastrzebski P J."/>
            <person name="Paukszto L."/>
            <person name="Jastrzebski P J."/>
        </authorList>
    </citation>
    <scope>NUCLEOTIDE SEQUENCE [LARGE SCALE GENOMIC DNA]</scope>
    <source>
        <strain evidence="2 3">WMS-il1</strain>
    </source>
</reference>
<organism evidence="2 3">
    <name type="scientific">Hymenolepis diminuta</name>
    <name type="common">Rat tapeworm</name>
    <dbReference type="NCBI Taxonomy" id="6216"/>
    <lineage>
        <taxon>Eukaryota</taxon>
        <taxon>Metazoa</taxon>
        <taxon>Spiralia</taxon>
        <taxon>Lophotrochozoa</taxon>
        <taxon>Platyhelminthes</taxon>
        <taxon>Cestoda</taxon>
        <taxon>Eucestoda</taxon>
        <taxon>Cyclophyllidea</taxon>
        <taxon>Hymenolepididae</taxon>
        <taxon>Hymenolepis</taxon>
    </lineage>
</organism>
<gene>
    <name evidence="1" type="ORF">WMSIL1_LOCUS2291</name>
    <name evidence="2" type="ORF">WMSIL1_LOCUS4042</name>
</gene>
<sequence length="214" mass="23867">MFQLSRFLSRIVEAPKSSAFSYRGISSGSLTDDTVPDITADVTEVRSPKVPKALSNLKINEGGNINRADILGTITELKLLDRLSQPEKQWATLFIRTRVPMFSTSNNDYESPSSERQQCHEDEDLENMGGSVGYQMRTYHNRVHVFDRRLLPLVKRLKPGDRIFATGFLSYYKPTGTSSCPEVAKVRKIGAVVAERLILLGSSSTHGDAEDDIN</sequence>
<accession>A0A564Y950</accession>
<dbReference type="EMBL" id="CABIJS010000057">
    <property type="protein sequence ID" value="VUZ41456.1"/>
    <property type="molecule type" value="Genomic_DNA"/>
</dbReference>
<proteinExistence type="predicted"/>